<keyword evidence="3" id="KW-0120">Carbon dioxide fixation</keyword>
<dbReference type="AlphaFoldDB" id="A0AAE0CF83"/>
<keyword evidence="1" id="KW-0602">Photosynthesis</keyword>
<sequence length="95" mass="10485">MFVPSDSFGGKSPERKAAEAMRNLFTFVAARVVLAQLEGSGRGALGAYDAESYEVLSNFLLDNPIQDCDKWCSELMNKNSKIGKFAESCGRNKWL</sequence>
<dbReference type="EMBL" id="LGRX02024497">
    <property type="protein sequence ID" value="KAK3253966.1"/>
    <property type="molecule type" value="Genomic_DNA"/>
</dbReference>
<evidence type="ECO:0000313" key="4">
    <source>
        <dbReference type="EMBL" id="KAK3253966.1"/>
    </source>
</evidence>
<dbReference type="GO" id="GO:0044183">
    <property type="term" value="F:protein folding chaperone"/>
    <property type="evidence" value="ECO:0007669"/>
    <property type="project" value="InterPro"/>
</dbReference>
<dbReference type="InterPro" id="IPR003435">
    <property type="entry name" value="Chaperonin_RcbX"/>
</dbReference>
<dbReference type="Pfam" id="PF02341">
    <property type="entry name" value="RbcX"/>
    <property type="match status" value="1"/>
</dbReference>
<organism evidence="4 5">
    <name type="scientific">Cymbomonas tetramitiformis</name>
    <dbReference type="NCBI Taxonomy" id="36881"/>
    <lineage>
        <taxon>Eukaryota</taxon>
        <taxon>Viridiplantae</taxon>
        <taxon>Chlorophyta</taxon>
        <taxon>Pyramimonadophyceae</taxon>
        <taxon>Pyramimonadales</taxon>
        <taxon>Pyramimonadaceae</taxon>
        <taxon>Cymbomonas</taxon>
    </lineage>
</organism>
<keyword evidence="5" id="KW-1185">Reference proteome</keyword>
<name>A0AAE0CF83_9CHLO</name>
<dbReference type="PANTHER" id="PTHR33791:SF1">
    <property type="entry name" value="RUBISCO CHAPERONE RBCX"/>
    <property type="match status" value="1"/>
</dbReference>
<proteinExistence type="predicted"/>
<evidence type="ECO:0000256" key="2">
    <source>
        <dbReference type="ARBA" id="ARBA00023186"/>
    </source>
</evidence>
<evidence type="ECO:0000256" key="1">
    <source>
        <dbReference type="ARBA" id="ARBA00022531"/>
    </source>
</evidence>
<dbReference type="GO" id="GO:0015977">
    <property type="term" value="P:carbon fixation"/>
    <property type="evidence" value="ECO:0007669"/>
    <property type="project" value="UniProtKB-KW"/>
</dbReference>
<dbReference type="SUPFAM" id="SSF158615">
    <property type="entry name" value="RbcX-like"/>
    <property type="match status" value="1"/>
</dbReference>
<dbReference type="Proteomes" id="UP001190700">
    <property type="component" value="Unassembled WGS sequence"/>
</dbReference>
<protein>
    <submittedName>
        <fullName evidence="4">Uncharacterized protein</fullName>
    </submittedName>
</protein>
<evidence type="ECO:0000256" key="3">
    <source>
        <dbReference type="ARBA" id="ARBA00023300"/>
    </source>
</evidence>
<comment type="caution">
    <text evidence="4">The sequence shown here is derived from an EMBL/GenBank/DDBJ whole genome shotgun (WGS) entry which is preliminary data.</text>
</comment>
<dbReference type="GO" id="GO:0015979">
    <property type="term" value="P:photosynthesis"/>
    <property type="evidence" value="ECO:0007669"/>
    <property type="project" value="UniProtKB-KW"/>
</dbReference>
<accession>A0AAE0CF83</accession>
<gene>
    <name evidence="4" type="ORF">CYMTET_36804</name>
</gene>
<keyword evidence="2" id="KW-0143">Chaperone</keyword>
<evidence type="ECO:0000313" key="5">
    <source>
        <dbReference type="Proteomes" id="UP001190700"/>
    </source>
</evidence>
<dbReference type="GO" id="GO:0110102">
    <property type="term" value="P:ribulose bisphosphate carboxylase complex assembly"/>
    <property type="evidence" value="ECO:0007669"/>
    <property type="project" value="InterPro"/>
</dbReference>
<dbReference type="Gene3D" id="1.10.1200.210">
    <property type="entry name" value="Chaperonin-like RbcX"/>
    <property type="match status" value="1"/>
</dbReference>
<dbReference type="PANTHER" id="PTHR33791">
    <property type="entry name" value="CHAPERONIN-LIKE RBCX PROTEIN 1, CHLOROPLASTIC"/>
    <property type="match status" value="1"/>
</dbReference>
<dbReference type="InterPro" id="IPR038052">
    <property type="entry name" value="Chaperonin_RbcX_sf"/>
</dbReference>
<reference evidence="4 5" key="1">
    <citation type="journal article" date="2015" name="Genome Biol. Evol.">
        <title>Comparative Genomics of a Bacterivorous Green Alga Reveals Evolutionary Causalities and Consequences of Phago-Mixotrophic Mode of Nutrition.</title>
        <authorList>
            <person name="Burns J.A."/>
            <person name="Paasch A."/>
            <person name="Narechania A."/>
            <person name="Kim E."/>
        </authorList>
    </citation>
    <scope>NUCLEOTIDE SEQUENCE [LARGE SCALE GENOMIC DNA]</scope>
    <source>
        <strain evidence="4 5">PLY_AMNH</strain>
    </source>
</reference>